<protein>
    <submittedName>
        <fullName evidence="6">PH and SEC7 domain-containing protein 2-like</fullName>
    </submittedName>
</protein>
<dbReference type="AlphaFoldDB" id="A0A3B3QED9"/>
<dbReference type="InterPro" id="IPR001849">
    <property type="entry name" value="PH_domain"/>
</dbReference>
<name>A0A3B3QED9_9TELE</name>
<dbReference type="Gene3D" id="2.30.29.30">
    <property type="entry name" value="Pleckstrin-homology domain (PH domain)/Phosphotyrosine-binding domain (PTB)"/>
    <property type="match status" value="1"/>
</dbReference>
<feature type="compositionally biased region" description="Basic and acidic residues" evidence="3">
    <location>
        <begin position="214"/>
        <end position="228"/>
    </location>
</feature>
<evidence type="ECO:0000256" key="2">
    <source>
        <dbReference type="SAM" id="Coils"/>
    </source>
</evidence>
<keyword evidence="7" id="KW-1185">Reference proteome</keyword>
<dbReference type="Gene3D" id="1.10.1000.11">
    <property type="entry name" value="Arf Nucleotide-binding Site Opener,domain 2"/>
    <property type="match status" value="1"/>
</dbReference>
<dbReference type="GO" id="GO:0005085">
    <property type="term" value="F:guanyl-nucleotide exchange factor activity"/>
    <property type="evidence" value="ECO:0007669"/>
    <property type="project" value="InterPro"/>
</dbReference>
<dbReference type="PANTHER" id="PTHR10663">
    <property type="entry name" value="GUANYL-NUCLEOTIDE EXCHANGE FACTOR"/>
    <property type="match status" value="1"/>
</dbReference>
<feature type="compositionally biased region" description="Basic and acidic residues" evidence="3">
    <location>
        <begin position="499"/>
        <end position="512"/>
    </location>
</feature>
<dbReference type="SMART" id="SM00233">
    <property type="entry name" value="PH"/>
    <property type="match status" value="1"/>
</dbReference>
<dbReference type="SUPFAM" id="SSF50729">
    <property type="entry name" value="PH domain-like"/>
    <property type="match status" value="1"/>
</dbReference>
<proteinExistence type="predicted"/>
<evidence type="ECO:0000256" key="3">
    <source>
        <dbReference type="SAM" id="MobiDB-lite"/>
    </source>
</evidence>
<dbReference type="InterPro" id="IPR023394">
    <property type="entry name" value="Sec7_C_sf"/>
</dbReference>
<feature type="region of interest" description="Disordered" evidence="3">
    <location>
        <begin position="214"/>
        <end position="254"/>
    </location>
</feature>
<feature type="compositionally biased region" description="Polar residues" evidence="3">
    <location>
        <begin position="24"/>
        <end position="44"/>
    </location>
</feature>
<dbReference type="Pfam" id="PF01369">
    <property type="entry name" value="Sec7"/>
    <property type="match status" value="1"/>
</dbReference>
<dbReference type="GO" id="GO:0032012">
    <property type="term" value="P:regulation of ARF protein signal transduction"/>
    <property type="evidence" value="ECO:0007669"/>
    <property type="project" value="InterPro"/>
</dbReference>
<dbReference type="SUPFAM" id="SSF48425">
    <property type="entry name" value="Sec7 domain"/>
    <property type="match status" value="1"/>
</dbReference>
<evidence type="ECO:0000259" key="4">
    <source>
        <dbReference type="PROSITE" id="PS50003"/>
    </source>
</evidence>
<keyword evidence="2" id="KW-0175">Coiled coil</keyword>
<reference evidence="6" key="2">
    <citation type="submission" date="2025-09" db="UniProtKB">
        <authorList>
            <consortium name="Ensembl"/>
        </authorList>
    </citation>
    <scope>IDENTIFICATION</scope>
</reference>
<sequence>MWRKEYDAHFEYLLHLLDSSRSGVSPDTASDSHSELGSSGQLEQSGRDVVVKGGSADRDAAKHLAGRLFRLEGFRRRDVAQHLSKNNKFNQMVAAEYLNFFNFTGLTLEQALRTFLKTFPLTGETQERERILAHFSRRFSSCNPVSHVSEDGIHALTCALMLLNTDLHGHNLGRKMTCQQFIRNLDGLNGGGNFPKDLLKASYHSIRNEKLDWAPEEEKPLSGTEDRGGAAVKPSESRNPVISGPLSPGRTTHKHGTLLRKVLFEMDGRPGEHHQGAQVCRTMWRRVERRPECASYLRQMCLIPAPRVRRSWKKFSVVLRGAVLYLQKTHAALSPPGGEDEYNPDKEPSEVNLKDRLSVHHALASRASDYGKRPNVFKLKTSDWKVFLFQAPSEEEMVSWIRQINLVAALSSAPALPAPVGSRRKFCRPFLPSSTTRLSQEEQLKSHENKLKQICSELESHTRTPTDATGWEERLAMEQYLTFERERYGAYVSLLRAELEGGDPGRRQESPPREGSIPPGPPSRTTASRRS</sequence>
<comment type="subcellular location">
    <subcellularLocation>
        <location evidence="1">Cell projection</location>
        <location evidence="1">Ruffle membrane</location>
    </subcellularLocation>
</comment>
<dbReference type="Proteomes" id="UP000261540">
    <property type="component" value="Unplaced"/>
</dbReference>
<evidence type="ECO:0000256" key="1">
    <source>
        <dbReference type="ARBA" id="ARBA00004632"/>
    </source>
</evidence>
<dbReference type="CDD" id="cd00171">
    <property type="entry name" value="Sec7"/>
    <property type="match status" value="1"/>
</dbReference>
<feature type="region of interest" description="Disordered" evidence="3">
    <location>
        <begin position="499"/>
        <end position="531"/>
    </location>
</feature>
<evidence type="ECO:0000313" key="7">
    <source>
        <dbReference type="Proteomes" id="UP000261540"/>
    </source>
</evidence>
<evidence type="ECO:0000313" key="6">
    <source>
        <dbReference type="Ensembl" id="ENSPKIP00000003776.1"/>
    </source>
</evidence>
<organism evidence="6 7">
    <name type="scientific">Paramormyrops kingsleyae</name>
    <dbReference type="NCBI Taxonomy" id="1676925"/>
    <lineage>
        <taxon>Eukaryota</taxon>
        <taxon>Metazoa</taxon>
        <taxon>Chordata</taxon>
        <taxon>Craniata</taxon>
        <taxon>Vertebrata</taxon>
        <taxon>Euteleostomi</taxon>
        <taxon>Actinopterygii</taxon>
        <taxon>Neopterygii</taxon>
        <taxon>Teleostei</taxon>
        <taxon>Osteoglossocephala</taxon>
        <taxon>Osteoglossomorpha</taxon>
        <taxon>Osteoglossiformes</taxon>
        <taxon>Mormyridae</taxon>
        <taxon>Paramormyrops</taxon>
    </lineage>
</organism>
<feature type="domain" description="PH" evidence="4">
    <location>
        <begin position="295"/>
        <end position="409"/>
    </location>
</feature>
<dbReference type="Pfam" id="PF15410">
    <property type="entry name" value="PH_9"/>
    <property type="match status" value="1"/>
</dbReference>
<dbReference type="InterPro" id="IPR035999">
    <property type="entry name" value="Sec7_dom_sf"/>
</dbReference>
<feature type="domain" description="SEC7" evidence="5">
    <location>
        <begin position="42"/>
        <end position="209"/>
    </location>
</feature>
<dbReference type="PANTHER" id="PTHR10663:SF329">
    <property type="entry name" value="PH AND SEC7 DOMAIN-CONTAINING PROTEIN 2"/>
    <property type="match status" value="1"/>
</dbReference>
<feature type="coiled-coil region" evidence="2">
    <location>
        <begin position="437"/>
        <end position="464"/>
    </location>
</feature>
<dbReference type="Ensembl" id="ENSPKIT00000027742.1">
    <property type="protein sequence ID" value="ENSPKIP00000003776.1"/>
    <property type="gene ID" value="ENSPKIG00000021135.1"/>
</dbReference>
<dbReference type="InterPro" id="IPR000904">
    <property type="entry name" value="Sec7_dom"/>
</dbReference>
<accession>A0A3B3QED9</accession>
<reference evidence="6" key="1">
    <citation type="submission" date="2025-08" db="UniProtKB">
        <authorList>
            <consortium name="Ensembl"/>
        </authorList>
    </citation>
    <scope>IDENTIFICATION</scope>
</reference>
<dbReference type="SMART" id="SM00222">
    <property type="entry name" value="Sec7"/>
    <property type="match status" value="1"/>
</dbReference>
<dbReference type="InterPro" id="IPR011993">
    <property type="entry name" value="PH-like_dom_sf"/>
</dbReference>
<dbReference type="PROSITE" id="PS50003">
    <property type="entry name" value="PH_DOMAIN"/>
    <property type="match status" value="1"/>
</dbReference>
<dbReference type="InterPro" id="IPR041681">
    <property type="entry name" value="PH_9"/>
</dbReference>
<dbReference type="GO" id="GO:0032587">
    <property type="term" value="C:ruffle membrane"/>
    <property type="evidence" value="ECO:0007669"/>
    <property type="project" value="UniProtKB-SubCell"/>
</dbReference>
<feature type="region of interest" description="Disordered" evidence="3">
    <location>
        <begin position="24"/>
        <end position="45"/>
    </location>
</feature>
<dbReference type="GeneTree" id="ENSGT00940000155061"/>
<evidence type="ECO:0000259" key="5">
    <source>
        <dbReference type="PROSITE" id="PS50190"/>
    </source>
</evidence>
<dbReference type="PROSITE" id="PS50190">
    <property type="entry name" value="SEC7"/>
    <property type="match status" value="1"/>
</dbReference>